<evidence type="ECO:0000256" key="2">
    <source>
        <dbReference type="ARBA" id="ARBA00022540"/>
    </source>
</evidence>
<dbReference type="AlphaFoldDB" id="A0A8S1CHG8"/>
<keyword evidence="7" id="KW-1185">Reference proteome</keyword>
<evidence type="ECO:0000313" key="7">
    <source>
        <dbReference type="Proteomes" id="UP000494165"/>
    </source>
</evidence>
<feature type="coiled-coil region" evidence="4">
    <location>
        <begin position="125"/>
        <end position="159"/>
    </location>
</feature>
<dbReference type="GO" id="GO:0003729">
    <property type="term" value="F:mRNA binding"/>
    <property type="evidence" value="ECO:0007669"/>
    <property type="project" value="TreeGrafter"/>
</dbReference>
<evidence type="ECO:0000256" key="4">
    <source>
        <dbReference type="SAM" id="Coils"/>
    </source>
</evidence>
<name>A0A8S1CHG8_9INSE</name>
<evidence type="ECO:0000313" key="6">
    <source>
        <dbReference type="EMBL" id="CAB3369758.1"/>
    </source>
</evidence>
<comment type="similarity">
    <text evidence="1">Belongs to the eukaryotic initiation factor 4G family.</text>
</comment>
<evidence type="ECO:0000256" key="1">
    <source>
        <dbReference type="ARBA" id="ARBA00005775"/>
    </source>
</evidence>
<evidence type="ECO:0000256" key="3">
    <source>
        <dbReference type="ARBA" id="ARBA00022917"/>
    </source>
</evidence>
<gene>
    <name evidence="6" type="ORF">CLODIP_2_CD04262</name>
</gene>
<dbReference type="GO" id="GO:0016281">
    <property type="term" value="C:eukaryotic translation initiation factor 4F complex"/>
    <property type="evidence" value="ECO:0007669"/>
    <property type="project" value="TreeGrafter"/>
</dbReference>
<keyword evidence="4" id="KW-0175">Coiled coil</keyword>
<proteinExistence type="inferred from homology"/>
<protein>
    <recommendedName>
        <fullName evidence="5">MIF4G domain-containing protein</fullName>
    </recommendedName>
</protein>
<dbReference type="PANTHER" id="PTHR23253">
    <property type="entry name" value="EUKARYOTIC TRANSLATION INITIATION FACTOR 4 GAMMA"/>
    <property type="match status" value="1"/>
</dbReference>
<organism evidence="6 7">
    <name type="scientific">Cloeon dipterum</name>
    <dbReference type="NCBI Taxonomy" id="197152"/>
    <lineage>
        <taxon>Eukaryota</taxon>
        <taxon>Metazoa</taxon>
        <taxon>Ecdysozoa</taxon>
        <taxon>Arthropoda</taxon>
        <taxon>Hexapoda</taxon>
        <taxon>Insecta</taxon>
        <taxon>Pterygota</taxon>
        <taxon>Palaeoptera</taxon>
        <taxon>Ephemeroptera</taxon>
        <taxon>Pisciforma</taxon>
        <taxon>Baetidae</taxon>
        <taxon>Cloeon</taxon>
    </lineage>
</organism>
<keyword evidence="2" id="KW-0396">Initiation factor</keyword>
<dbReference type="PANTHER" id="PTHR23253:SF9">
    <property type="entry name" value="EUKARYOTIC TRANSLATION INITIATION FACTOR 4 GAMMA 2"/>
    <property type="match status" value="1"/>
</dbReference>
<dbReference type="OrthoDB" id="10252077at2759"/>
<evidence type="ECO:0000259" key="5">
    <source>
        <dbReference type="SMART" id="SM00543"/>
    </source>
</evidence>
<dbReference type="InterPro" id="IPR003890">
    <property type="entry name" value="MIF4G-like_typ-3"/>
</dbReference>
<comment type="caution">
    <text evidence="6">The sequence shown here is derived from an EMBL/GenBank/DDBJ whole genome shotgun (WGS) entry which is preliminary data.</text>
</comment>
<dbReference type="SUPFAM" id="SSF48371">
    <property type="entry name" value="ARM repeat"/>
    <property type="match status" value="1"/>
</dbReference>
<dbReference type="GO" id="GO:0003743">
    <property type="term" value="F:translation initiation factor activity"/>
    <property type="evidence" value="ECO:0007669"/>
    <property type="project" value="UniProtKB-KW"/>
</dbReference>
<dbReference type="EMBL" id="CADEPI010000047">
    <property type="protein sequence ID" value="CAB3369758.1"/>
    <property type="molecule type" value="Genomic_DNA"/>
</dbReference>
<dbReference type="Proteomes" id="UP000494165">
    <property type="component" value="Unassembled WGS sequence"/>
</dbReference>
<reference evidence="6 7" key="1">
    <citation type="submission" date="2020-04" db="EMBL/GenBank/DDBJ databases">
        <authorList>
            <person name="Alioto T."/>
            <person name="Alioto T."/>
            <person name="Gomez Garrido J."/>
        </authorList>
    </citation>
    <scope>NUCLEOTIDE SEQUENCE [LARGE SCALE GENOMIC DNA]</scope>
</reference>
<sequence>MSFGQSEPDPTRQIRKLTIDHSVKLNEIENPWKPSVLDRTPKTETEKLVSQFRSILNKLTEQKFEILVARVHELHLESDDLLDTTIKMAIEKAVNEPTFCELYAKFIKRIWFDENKVKVNSLCLREFENQNEAKYLDERERLQRDIANARNEGKEGLKNQLEDQYLLMKRRYVGVNRLNGHLADTNSLFSSVQELLRRSTEEALESFCVVLSFAGRDLEREKDLGELFRRVAQLVEGRKTTLRIRFMLENLVSQRENNWEARKPHSF</sequence>
<feature type="domain" description="MIF4G" evidence="5">
    <location>
        <begin position="49"/>
        <end position="258"/>
    </location>
</feature>
<dbReference type="Pfam" id="PF02854">
    <property type="entry name" value="MIF4G"/>
    <property type="match status" value="1"/>
</dbReference>
<accession>A0A8S1CHG8</accession>
<keyword evidence="3" id="KW-0648">Protein biosynthesis</keyword>
<dbReference type="Gene3D" id="1.25.40.180">
    <property type="match status" value="1"/>
</dbReference>
<dbReference type="InterPro" id="IPR016024">
    <property type="entry name" value="ARM-type_fold"/>
</dbReference>
<dbReference type="SMART" id="SM00543">
    <property type="entry name" value="MIF4G"/>
    <property type="match status" value="1"/>
</dbReference>